<evidence type="ECO:0000313" key="3">
    <source>
        <dbReference type="Proteomes" id="UP000179242"/>
    </source>
</evidence>
<dbReference type="Proteomes" id="UP000179242">
    <property type="component" value="Unassembled WGS sequence"/>
</dbReference>
<gene>
    <name evidence="2" type="ORF">A2438_06580</name>
</gene>
<keyword evidence="1" id="KW-0732">Signal</keyword>
<feature type="chain" id="PRO_5009514709" description="CBM11 domain-containing protein" evidence="1">
    <location>
        <begin position="22"/>
        <end position="190"/>
    </location>
</feature>
<accession>A0A1F4U309</accession>
<sequence length="190" mass="21102">MIRKFFAVSCLLLAIASNSTAYTIDDFEDGLLKNKPSWFSFDKISLRAVSTRDLRDGESDKIGAYALLVGGATKDWYVGGIGVVLGLDAASARSFNLDIYGYGEGSGKIKVELYDGNKNNTEIETKDDLWVKELEINWYGWRQVSFPLSEFKNMGTKKNRSGELAKLQLIFISTTQMGGINCALDNLRVD</sequence>
<dbReference type="EMBL" id="MEUJ01000009">
    <property type="protein sequence ID" value="OGC39365.1"/>
    <property type="molecule type" value="Genomic_DNA"/>
</dbReference>
<proteinExistence type="predicted"/>
<dbReference type="AlphaFoldDB" id="A0A1F4U309"/>
<protein>
    <recommendedName>
        <fullName evidence="4">CBM11 domain-containing protein</fullName>
    </recommendedName>
</protein>
<evidence type="ECO:0008006" key="4">
    <source>
        <dbReference type="Google" id="ProtNLM"/>
    </source>
</evidence>
<dbReference type="Gene3D" id="2.60.120.430">
    <property type="entry name" value="Galactose-binding lectin"/>
    <property type="match status" value="1"/>
</dbReference>
<name>A0A1F4U309_UNCSA</name>
<reference evidence="2 3" key="1">
    <citation type="journal article" date="2016" name="Nat. Commun.">
        <title>Thousands of microbial genomes shed light on interconnected biogeochemical processes in an aquifer system.</title>
        <authorList>
            <person name="Anantharaman K."/>
            <person name="Brown C.T."/>
            <person name="Hug L.A."/>
            <person name="Sharon I."/>
            <person name="Castelle C.J."/>
            <person name="Probst A.J."/>
            <person name="Thomas B.C."/>
            <person name="Singh A."/>
            <person name="Wilkins M.J."/>
            <person name="Karaoz U."/>
            <person name="Brodie E.L."/>
            <person name="Williams K.H."/>
            <person name="Hubbard S.S."/>
            <person name="Banfield J.F."/>
        </authorList>
    </citation>
    <scope>NUCLEOTIDE SEQUENCE [LARGE SCALE GENOMIC DNA]</scope>
</reference>
<organism evidence="2 3">
    <name type="scientific">candidate division WOR-1 bacterium RIFOXYC2_FULL_46_14</name>
    <dbReference type="NCBI Taxonomy" id="1802587"/>
    <lineage>
        <taxon>Bacteria</taxon>
        <taxon>Bacillati</taxon>
        <taxon>Saganbacteria</taxon>
    </lineage>
</organism>
<evidence type="ECO:0000313" key="2">
    <source>
        <dbReference type="EMBL" id="OGC39365.1"/>
    </source>
</evidence>
<feature type="signal peptide" evidence="1">
    <location>
        <begin position="1"/>
        <end position="21"/>
    </location>
</feature>
<evidence type="ECO:0000256" key="1">
    <source>
        <dbReference type="SAM" id="SignalP"/>
    </source>
</evidence>
<comment type="caution">
    <text evidence="2">The sequence shown here is derived from an EMBL/GenBank/DDBJ whole genome shotgun (WGS) entry which is preliminary data.</text>
</comment>